<feature type="domain" description="HTH myb-type" evidence="9">
    <location>
        <begin position="81"/>
        <end position="135"/>
    </location>
</feature>
<dbReference type="PROSITE" id="PS51294">
    <property type="entry name" value="HTH_MYB"/>
    <property type="match status" value="2"/>
</dbReference>
<dbReference type="PANTHER" id="PTHR47999">
    <property type="entry name" value="TRANSCRIPTION FACTOR MYB8-RELATED-RELATED"/>
    <property type="match status" value="1"/>
</dbReference>
<keyword evidence="4" id="KW-0238">DNA-binding</keyword>
<dbReference type="FunFam" id="1.10.10.60:FF:000218">
    <property type="entry name" value="Myb transcription factor"/>
    <property type="match status" value="1"/>
</dbReference>
<evidence type="ECO:0000256" key="7">
    <source>
        <dbReference type="ARBA" id="ARBA00023242"/>
    </source>
</evidence>
<dbReference type="EMBL" id="LC210623">
    <property type="protein sequence ID" value="BAW79370.1"/>
    <property type="molecule type" value="mRNA"/>
</dbReference>
<evidence type="ECO:0000313" key="10">
    <source>
        <dbReference type="EMBL" id="BAW79370.1"/>
    </source>
</evidence>
<keyword evidence="2" id="KW-0677">Repeat</keyword>
<feature type="domain" description="HTH myb-type" evidence="9">
    <location>
        <begin position="29"/>
        <end position="80"/>
    </location>
</feature>
<evidence type="ECO:0000256" key="3">
    <source>
        <dbReference type="ARBA" id="ARBA00023015"/>
    </source>
</evidence>
<dbReference type="AlphaFoldDB" id="A0A1Q2SJS8"/>
<name>A0A1Q2SJS8_TRIHR</name>
<dbReference type="GO" id="GO:0005634">
    <property type="term" value="C:nucleus"/>
    <property type="evidence" value="ECO:0007669"/>
    <property type="project" value="UniProtKB-SubCell"/>
</dbReference>
<evidence type="ECO:0000256" key="6">
    <source>
        <dbReference type="ARBA" id="ARBA00023163"/>
    </source>
</evidence>
<dbReference type="SUPFAM" id="SSF46689">
    <property type="entry name" value="Homeodomain-like"/>
    <property type="match status" value="1"/>
</dbReference>
<dbReference type="GO" id="GO:0003677">
    <property type="term" value="F:DNA binding"/>
    <property type="evidence" value="ECO:0007669"/>
    <property type="project" value="UniProtKB-KW"/>
</dbReference>
<keyword evidence="6" id="KW-0804">Transcription</keyword>
<protein>
    <submittedName>
        <fullName evidence="10">Transcription factor R2R3-MYB</fullName>
    </submittedName>
</protein>
<keyword evidence="3" id="KW-0805">Transcription regulation</keyword>
<evidence type="ECO:0000259" key="9">
    <source>
        <dbReference type="PROSITE" id="PS51294"/>
    </source>
</evidence>
<dbReference type="PANTHER" id="PTHR47999:SF24">
    <property type="entry name" value="TRANSCRIPTION FACTOR MYB90"/>
    <property type="match status" value="1"/>
</dbReference>
<reference evidence="10" key="1">
    <citation type="submission" date="2017-01" db="EMBL/GenBank/DDBJ databases">
        <title>Isolation of R2R3-MYB gene in Tricyrtis hirta.</title>
        <authorList>
            <person name="Nakano M."/>
            <person name="Otani M."/>
            <person name="Kanemaki Y."/>
        </authorList>
    </citation>
    <scope>NUCLEOTIDE SEQUENCE</scope>
</reference>
<gene>
    <name evidence="10" type="primary">R2R3-MYB</name>
</gene>
<evidence type="ECO:0000256" key="5">
    <source>
        <dbReference type="ARBA" id="ARBA00023159"/>
    </source>
</evidence>
<comment type="subcellular location">
    <subcellularLocation>
        <location evidence="1">Nucleus</location>
    </subcellularLocation>
</comment>
<dbReference type="InterPro" id="IPR001005">
    <property type="entry name" value="SANT/Myb"/>
</dbReference>
<keyword evidence="7" id="KW-0539">Nucleus</keyword>
<dbReference type="SMART" id="SM00717">
    <property type="entry name" value="SANT"/>
    <property type="match status" value="2"/>
</dbReference>
<sequence>MSMPLTSTVRNLPRTMTAECSKPATSHLVRKGGWTQEEDALLRRCVENHGSGSVRWSRVPQLAGLNRCRKSCRLRWLNYLNPQIKRGSFEPDEEDLIIRLHRLLGNRWSLIAGRIPGRTANDVKNYWNSHLGKKLMAGYKIDGSAARVSSCTLLKPQARPWNPSRKPITTTVEQHQEDASVKVSRLPSGEEDHAGWIDNLLLDEESNHERYHMEGQQNDFEQDLVLDRIPGWDNLLSHIQLWG</sequence>
<dbReference type="InterPro" id="IPR017930">
    <property type="entry name" value="Myb_dom"/>
</dbReference>
<feature type="domain" description="Myb-like" evidence="8">
    <location>
        <begin position="81"/>
        <end position="131"/>
    </location>
</feature>
<evidence type="ECO:0000256" key="2">
    <source>
        <dbReference type="ARBA" id="ARBA00022737"/>
    </source>
</evidence>
<proteinExistence type="evidence at transcript level"/>
<dbReference type="InterPro" id="IPR015495">
    <property type="entry name" value="Myb_TF_plants"/>
</dbReference>
<evidence type="ECO:0000256" key="4">
    <source>
        <dbReference type="ARBA" id="ARBA00023125"/>
    </source>
</evidence>
<accession>A0A1Q2SJS8</accession>
<evidence type="ECO:0000259" key="8">
    <source>
        <dbReference type="PROSITE" id="PS50090"/>
    </source>
</evidence>
<dbReference type="Pfam" id="PF00249">
    <property type="entry name" value="Myb_DNA-binding"/>
    <property type="match status" value="2"/>
</dbReference>
<dbReference type="Gene3D" id="1.10.10.60">
    <property type="entry name" value="Homeodomain-like"/>
    <property type="match status" value="2"/>
</dbReference>
<keyword evidence="5" id="KW-0010">Activator</keyword>
<dbReference type="InterPro" id="IPR009057">
    <property type="entry name" value="Homeodomain-like_sf"/>
</dbReference>
<feature type="domain" description="Myb-like" evidence="8">
    <location>
        <begin position="26"/>
        <end position="80"/>
    </location>
</feature>
<dbReference type="PROSITE" id="PS50090">
    <property type="entry name" value="MYB_LIKE"/>
    <property type="match status" value="2"/>
</dbReference>
<evidence type="ECO:0000256" key="1">
    <source>
        <dbReference type="ARBA" id="ARBA00004123"/>
    </source>
</evidence>
<dbReference type="CDD" id="cd00167">
    <property type="entry name" value="SANT"/>
    <property type="match status" value="2"/>
</dbReference>
<organism evidence="10">
    <name type="scientific">Tricyrtis hirta</name>
    <name type="common">Toad lily</name>
    <name type="synonym">Tricyrtis japonica</name>
    <dbReference type="NCBI Taxonomy" id="304327"/>
    <lineage>
        <taxon>Eukaryota</taxon>
        <taxon>Viridiplantae</taxon>
        <taxon>Streptophyta</taxon>
        <taxon>Embryophyta</taxon>
        <taxon>Tracheophyta</taxon>
        <taxon>Spermatophyta</taxon>
        <taxon>Magnoliopsida</taxon>
        <taxon>Liliopsida</taxon>
        <taxon>Liliales</taxon>
        <taxon>Liliaceae</taxon>
        <taxon>Tricyrtis</taxon>
    </lineage>
</organism>